<evidence type="ECO:0000313" key="3">
    <source>
        <dbReference type="Proteomes" id="UP001165120"/>
    </source>
</evidence>
<feature type="region of interest" description="Disordered" evidence="1">
    <location>
        <begin position="1"/>
        <end position="91"/>
    </location>
</feature>
<organism evidence="2 3">
    <name type="scientific">Candida boidinii</name>
    <name type="common">Yeast</name>
    <dbReference type="NCBI Taxonomy" id="5477"/>
    <lineage>
        <taxon>Eukaryota</taxon>
        <taxon>Fungi</taxon>
        <taxon>Dikarya</taxon>
        <taxon>Ascomycota</taxon>
        <taxon>Saccharomycotina</taxon>
        <taxon>Pichiomycetes</taxon>
        <taxon>Pichiales</taxon>
        <taxon>Pichiaceae</taxon>
        <taxon>Ogataea</taxon>
        <taxon>Ogataea/Candida clade</taxon>
    </lineage>
</organism>
<proteinExistence type="predicted"/>
<dbReference type="PANTHER" id="PTHR47672:SF1">
    <property type="entry name" value="E3 UBIQUITIN-PROTEIN LIGASE SNT2"/>
    <property type="match status" value="1"/>
</dbReference>
<comment type="caution">
    <text evidence="2">The sequence shown here is derived from an EMBL/GenBank/DDBJ whole genome shotgun (WGS) entry which is preliminary data.</text>
</comment>
<dbReference type="GO" id="GO:0048189">
    <property type="term" value="C:Lid2 complex"/>
    <property type="evidence" value="ECO:0007669"/>
    <property type="project" value="TreeGrafter"/>
</dbReference>
<keyword evidence="3" id="KW-1185">Reference proteome</keyword>
<evidence type="ECO:0000313" key="2">
    <source>
        <dbReference type="EMBL" id="GME72180.1"/>
    </source>
</evidence>
<evidence type="ECO:0000256" key="1">
    <source>
        <dbReference type="SAM" id="MobiDB-lite"/>
    </source>
</evidence>
<gene>
    <name evidence="2" type="ORF">Cboi02_000350600</name>
</gene>
<dbReference type="Proteomes" id="UP001165120">
    <property type="component" value="Unassembled WGS sequence"/>
</dbReference>
<dbReference type="InterPro" id="IPR029617">
    <property type="entry name" value="Snt2"/>
</dbReference>
<dbReference type="GO" id="GO:0036205">
    <property type="term" value="P:histone catabolic process"/>
    <property type="evidence" value="ECO:0007669"/>
    <property type="project" value="TreeGrafter"/>
</dbReference>
<dbReference type="GO" id="GO:0004842">
    <property type="term" value="F:ubiquitin-protein transferase activity"/>
    <property type="evidence" value="ECO:0007669"/>
    <property type="project" value="TreeGrafter"/>
</dbReference>
<dbReference type="AlphaFoldDB" id="A0A9W6T0Q8"/>
<accession>A0A9W6T0Q8</accession>
<feature type="compositionally biased region" description="Low complexity" evidence="1">
    <location>
        <begin position="33"/>
        <end position="89"/>
    </location>
</feature>
<dbReference type="PANTHER" id="PTHR47672">
    <property type="entry name" value="E3 UBIQUITIN-PROTEIN LIGASE SNT2"/>
    <property type="match status" value="1"/>
</dbReference>
<sequence length="168" mass="18545">MDTNTGRRPKRKATANVSYKQKTEYEYQYVDDLGSSSSSSSPSLGLSTNTTASSSRSNGSSSKSISNSKKSSAASSSSSASKKSSNATKSEMEYYSHPVDDIIPWNWIPPLDYKKIDNNFNRLIDLKNARIENNCLILKNGLKIKKGDDIYMVCEPAGEPYYVARITD</sequence>
<dbReference type="EMBL" id="BSXN01001221">
    <property type="protein sequence ID" value="GME72180.1"/>
    <property type="molecule type" value="Genomic_DNA"/>
</dbReference>
<protein>
    <submittedName>
        <fullName evidence="2">Unnamed protein product</fullName>
    </submittedName>
</protein>
<reference evidence="2" key="1">
    <citation type="submission" date="2023-04" db="EMBL/GenBank/DDBJ databases">
        <title>Candida boidinii NBRC 10035.</title>
        <authorList>
            <person name="Ichikawa N."/>
            <person name="Sato H."/>
            <person name="Tonouchi N."/>
        </authorList>
    </citation>
    <scope>NUCLEOTIDE SEQUENCE</scope>
    <source>
        <strain evidence="2">NBRC 10035</strain>
    </source>
</reference>
<name>A0A9W6T0Q8_CANBO</name>